<reference evidence="5" key="1">
    <citation type="journal article" date="2013" name="Stand. Genomic Sci.">
        <title>Complete genome sequence of the moderate thermophile Anaerobaculum mobile type strain (NGA(T)).</title>
        <authorList>
            <person name="Mavromatis K."/>
            <person name="Stackebrandt E."/>
            <person name="Held B."/>
            <person name="Lapidus A."/>
            <person name="Nolan M."/>
            <person name="Lucas S."/>
            <person name="Hammon N."/>
            <person name="Deshpande S."/>
            <person name="Cheng J.F."/>
            <person name="Tapia R."/>
            <person name="Goodwin L.A."/>
            <person name="Pitluck S."/>
            <person name="Liolios K."/>
            <person name="Pagani I."/>
            <person name="Ivanova N."/>
            <person name="Mikhailova N."/>
            <person name="Huntemann M."/>
            <person name="Pati A."/>
            <person name="Chen A."/>
            <person name="Palaniappan K."/>
            <person name="Land M."/>
            <person name="Rohde M."/>
            <person name="Spring S."/>
            <person name="Goker M."/>
            <person name="Woyke T."/>
            <person name="Detter J.C."/>
            <person name="Bristow J."/>
            <person name="Eisen J.A."/>
            <person name="Markowitz V."/>
            <person name="Hugenholtz P."/>
            <person name="Klenk H.P."/>
            <person name="Kyrpides N.C."/>
        </authorList>
    </citation>
    <scope>NUCLEOTIDE SEQUENCE</scope>
    <source>
        <strain evidence="5">ATCC BAA-54 / DSM 13181 / NGA</strain>
    </source>
</reference>
<feature type="domain" description="Acetophenone carboxylase-like C-terminal" evidence="3">
    <location>
        <begin position="507"/>
        <end position="674"/>
    </location>
</feature>
<evidence type="ECO:0000259" key="1">
    <source>
        <dbReference type="Pfam" id="PF01968"/>
    </source>
</evidence>
<organism evidence="4 5">
    <name type="scientific">Acetomicrobium mobile (strain ATCC BAA-54 / DSM 13181 / JCM 12221 / NGA)</name>
    <name type="common">Anaerobaculum mobile</name>
    <dbReference type="NCBI Taxonomy" id="891968"/>
    <lineage>
        <taxon>Bacteria</taxon>
        <taxon>Thermotogati</taxon>
        <taxon>Synergistota</taxon>
        <taxon>Synergistia</taxon>
        <taxon>Synergistales</taxon>
        <taxon>Acetomicrobiaceae</taxon>
        <taxon>Acetomicrobium</taxon>
    </lineage>
</organism>
<evidence type="ECO:0000313" key="5">
    <source>
        <dbReference type="Proteomes" id="UP000006061"/>
    </source>
</evidence>
<protein>
    <submittedName>
        <fullName evidence="4">N-methylhydantoinase A/acetone carboxylase, beta subunit</fullName>
    </submittedName>
</protein>
<dbReference type="EMBL" id="CP003198">
    <property type="protein sequence ID" value="AFM22527.1"/>
    <property type="molecule type" value="Genomic_DNA"/>
</dbReference>
<dbReference type="InterPro" id="IPR043129">
    <property type="entry name" value="ATPase_NBD"/>
</dbReference>
<dbReference type="PATRIC" id="fig|891968.3.peg.1927"/>
<dbReference type="Proteomes" id="UP000006061">
    <property type="component" value="Chromosome"/>
</dbReference>
<evidence type="ECO:0000259" key="2">
    <source>
        <dbReference type="Pfam" id="PF05378"/>
    </source>
</evidence>
<dbReference type="InterPro" id="IPR008040">
    <property type="entry name" value="Hydant_A_N"/>
</dbReference>
<dbReference type="InterPro" id="IPR002821">
    <property type="entry name" value="Hydantoinase_A"/>
</dbReference>
<dbReference type="GO" id="GO:0006749">
    <property type="term" value="P:glutathione metabolic process"/>
    <property type="evidence" value="ECO:0007669"/>
    <property type="project" value="TreeGrafter"/>
</dbReference>
<dbReference type="Pfam" id="PF19278">
    <property type="entry name" value="Hydant_A_C"/>
    <property type="match status" value="1"/>
</dbReference>
<gene>
    <name evidence="4" type="ordered locus">Anamo_1941</name>
</gene>
<dbReference type="Pfam" id="PF05378">
    <property type="entry name" value="Hydant_A_N"/>
    <property type="match status" value="1"/>
</dbReference>
<dbReference type="GO" id="GO:0005829">
    <property type="term" value="C:cytosol"/>
    <property type="evidence" value="ECO:0007669"/>
    <property type="project" value="TreeGrafter"/>
</dbReference>
<evidence type="ECO:0000313" key="4">
    <source>
        <dbReference type="EMBL" id="AFM22527.1"/>
    </source>
</evidence>
<dbReference type="PANTHER" id="PTHR11365">
    <property type="entry name" value="5-OXOPROLINASE RELATED"/>
    <property type="match status" value="1"/>
</dbReference>
<dbReference type="Pfam" id="PF01968">
    <property type="entry name" value="Hydantoinase_A"/>
    <property type="match status" value="1"/>
</dbReference>
<accession>I4BZ20</accession>
<proteinExistence type="predicted"/>
<dbReference type="eggNOG" id="COG0145">
    <property type="taxonomic scope" value="Bacteria"/>
</dbReference>
<dbReference type="InterPro" id="IPR045079">
    <property type="entry name" value="Oxoprolinase-like"/>
</dbReference>
<dbReference type="KEGG" id="amo:Anamo_1941"/>
<keyword evidence="5" id="KW-1185">Reference proteome</keyword>
<dbReference type="PANTHER" id="PTHR11365:SF23">
    <property type="entry name" value="HYPOTHETICAL 5-OXOPROLINASE (EUROFUNG)-RELATED"/>
    <property type="match status" value="1"/>
</dbReference>
<feature type="domain" description="Hydantoinase/oxoprolinase N-terminal" evidence="2">
    <location>
        <begin position="4"/>
        <end position="178"/>
    </location>
</feature>
<name>I4BZ20_ACEMN</name>
<feature type="domain" description="Hydantoinase A/oxoprolinase" evidence="1">
    <location>
        <begin position="199"/>
        <end position="491"/>
    </location>
</feature>
<dbReference type="STRING" id="891968.Anamo_1941"/>
<dbReference type="InterPro" id="IPR049517">
    <property type="entry name" value="ACX-like_C"/>
</dbReference>
<dbReference type="HOGENOM" id="CLU_002157_1_2_0"/>
<dbReference type="GO" id="GO:0017168">
    <property type="term" value="F:5-oxoprolinase (ATP-hydrolyzing) activity"/>
    <property type="evidence" value="ECO:0007669"/>
    <property type="project" value="TreeGrafter"/>
</dbReference>
<sequence>MSCRIAVDIGGTFTDYVALHEETGKLKIFKSPSTPKNFADGVMNCIEGANVSLNEVSFLVHGSTIVINALTERKGARTALITTKGFRDALEIGRANRTDLYNLRFQKPTPFIPRKYRFEVTERLDKDGNVLVPLDENGVKAIATRCKKEGIEAIAVCLLHSYANAKHEERVGQLLREMLPEVEISLSSEVIKEWREYERSNTTVFNAYVKPITRKYLDTLKERMKQKGLRHEPYTMLSNGGIATFEMTKMIPINVIESGPVGGVIGGNELGKILGEKNIITFDIGGTTAKTSLVYNNEVRLTNDYYLEKTPIYPGYPVRSAIVDIIEIGAGGGSIAWIDPVGNLKVGPQSAGADPGPACYNIGGTEPTLTDANYIAGRIDLKRFLGDKYDIDVQKSRDAVAKIASNYNISVEEAARGIIRIANNNMMNALRLVSVRRGYDPHDFVLVAMGGNGGIHGPFLGKELHVKKIIIPSNPGVFGAWGMLMTDMRQDYIQTRVTPLIVDHLGTINSIYFDLIDNANNVYKSYGLHDVYVTKAADIRYIGQEHTVKTPIPGHSLDSEDIPLIRKSFESLHEQHYSFKLETTPIEIVNYHVIAYCKVQKSEIKPVKIQGSTKDAFRTSRQVDFDEYGLIKDVPVYVREKLGNCSSVQGPAIIEEKTSVTVVYPDQKATVDDYGNLIVEED</sequence>
<evidence type="ECO:0000259" key="3">
    <source>
        <dbReference type="Pfam" id="PF19278"/>
    </source>
</evidence>
<dbReference type="AlphaFoldDB" id="I4BZ20"/>
<dbReference type="SUPFAM" id="SSF53067">
    <property type="entry name" value="Actin-like ATPase domain"/>
    <property type="match status" value="1"/>
</dbReference>